<dbReference type="AlphaFoldDB" id="A0A2V4B1Z2"/>
<sequence>MLTLAFLWTWTKLTLVTVLAVVIEHATLTTFWAFTPVATVTALVYLVVSVGLFREWRTQATGHHHQITDIRRERV</sequence>
<evidence type="ECO:0000313" key="2">
    <source>
        <dbReference type="Proteomes" id="UP000249915"/>
    </source>
</evidence>
<protein>
    <submittedName>
        <fullName evidence="1">Uncharacterized protein</fullName>
    </submittedName>
</protein>
<evidence type="ECO:0000313" key="1">
    <source>
        <dbReference type="EMBL" id="PXY28224.1"/>
    </source>
</evidence>
<comment type="caution">
    <text evidence="1">The sequence shown here is derived from an EMBL/GenBank/DDBJ whole genome shotgun (WGS) entry which is preliminary data.</text>
</comment>
<dbReference type="Proteomes" id="UP000249915">
    <property type="component" value="Unassembled WGS sequence"/>
</dbReference>
<keyword evidence="2" id="KW-1185">Reference proteome</keyword>
<dbReference type="RefSeq" id="WP_112282234.1">
    <property type="nucleotide sequence ID" value="NZ_MASW01000002.1"/>
</dbReference>
<name>A0A2V4B1Z2_9PSEU</name>
<accession>A0A2V4B1Z2</accession>
<proteinExistence type="predicted"/>
<reference evidence="1 2" key="1">
    <citation type="submission" date="2016-07" db="EMBL/GenBank/DDBJ databases">
        <title>Draft genome sequence of Prauserella muralis DSM 45305, isolated from a mould-covered wall in an indoor environment.</title>
        <authorList>
            <person name="Ruckert C."/>
            <person name="Albersmeier A."/>
            <person name="Jiang C.-L."/>
            <person name="Jiang Y."/>
            <person name="Kalinowski J."/>
            <person name="Schneider O."/>
            <person name="Winkler A."/>
            <person name="Zotchev S.B."/>
        </authorList>
    </citation>
    <scope>NUCLEOTIDE SEQUENCE [LARGE SCALE GENOMIC DNA]</scope>
    <source>
        <strain evidence="1 2">DSM 45305</strain>
    </source>
</reference>
<dbReference type="EMBL" id="MASW01000002">
    <property type="protein sequence ID" value="PXY28224.1"/>
    <property type="molecule type" value="Genomic_DNA"/>
</dbReference>
<gene>
    <name evidence="1" type="ORF">BAY60_18040</name>
</gene>
<organism evidence="1 2">
    <name type="scientific">Prauserella muralis</name>
    <dbReference type="NCBI Taxonomy" id="588067"/>
    <lineage>
        <taxon>Bacteria</taxon>
        <taxon>Bacillati</taxon>
        <taxon>Actinomycetota</taxon>
        <taxon>Actinomycetes</taxon>
        <taxon>Pseudonocardiales</taxon>
        <taxon>Pseudonocardiaceae</taxon>
        <taxon>Prauserella</taxon>
    </lineage>
</organism>